<gene>
    <name evidence="3" type="ORF">D0866_09495</name>
    <name evidence="2" type="ORF">D0868_12486</name>
</gene>
<comment type="caution">
    <text evidence="3">The sequence shown here is derived from an EMBL/GenBank/DDBJ whole genome shotgun (WGS) entry which is preliminary data.</text>
</comment>
<dbReference type="Proteomes" id="UP000276864">
    <property type="component" value="Unassembled WGS sequence"/>
</dbReference>
<sequence>MPEQPEDPEILAAAAILMSMHRDEGSELGKKSLPNATAAPRGGYHSANNNAAGWRATGSFALPSLREQEDRKMMDGGEKSLYENDRAASSGVLEGQKPGEVYRPQPQPLTYYIPTGNVGPEQRPTPGFVDFNSAKSVLDADEAHRLAVWRRNSRSGVAGFHPGTPGRGYTIDYDNHIFAQHVAYTDQNGGHQIPFGIPMVQSNLWFADQSRTQESSFLHNNRDQEPNPVHKGRTRN</sequence>
<dbReference type="Proteomes" id="UP000282582">
    <property type="component" value="Unassembled WGS sequence"/>
</dbReference>
<evidence type="ECO:0000313" key="2">
    <source>
        <dbReference type="EMBL" id="RMX94097.1"/>
    </source>
</evidence>
<protein>
    <submittedName>
        <fullName evidence="3">Uncharacterized protein</fullName>
    </submittedName>
</protein>
<evidence type="ECO:0000313" key="4">
    <source>
        <dbReference type="Proteomes" id="UP000276864"/>
    </source>
</evidence>
<organism evidence="3 4">
    <name type="scientific">Hortaea werneckii</name>
    <name type="common">Black yeast</name>
    <name type="synonym">Cladosporium werneckii</name>
    <dbReference type="NCBI Taxonomy" id="91943"/>
    <lineage>
        <taxon>Eukaryota</taxon>
        <taxon>Fungi</taxon>
        <taxon>Dikarya</taxon>
        <taxon>Ascomycota</taxon>
        <taxon>Pezizomycotina</taxon>
        <taxon>Dothideomycetes</taxon>
        <taxon>Dothideomycetidae</taxon>
        <taxon>Mycosphaerellales</taxon>
        <taxon>Teratosphaeriaceae</taxon>
        <taxon>Hortaea</taxon>
    </lineage>
</organism>
<feature type="region of interest" description="Disordered" evidence="1">
    <location>
        <begin position="215"/>
        <end position="236"/>
    </location>
</feature>
<reference evidence="4 5" key="1">
    <citation type="journal article" date="2018" name="BMC Genomics">
        <title>Genomic evidence for intraspecific hybridization in a clonal and extremely halotolerant yeast.</title>
        <authorList>
            <person name="Gostincar C."/>
            <person name="Stajich J.E."/>
            <person name="Zupancic J."/>
            <person name="Zalar P."/>
            <person name="Gunde-Cimerman N."/>
        </authorList>
    </citation>
    <scope>NUCLEOTIDE SEQUENCE [LARGE SCALE GENOMIC DNA]</scope>
    <source>
        <strain evidence="3 4">EXF-6651</strain>
        <strain evidence="2 5">EXF-6654</strain>
    </source>
</reference>
<proteinExistence type="predicted"/>
<evidence type="ECO:0000313" key="5">
    <source>
        <dbReference type="Proteomes" id="UP000282582"/>
    </source>
</evidence>
<name>A0A3M7ALY4_HORWE</name>
<evidence type="ECO:0000313" key="3">
    <source>
        <dbReference type="EMBL" id="RMY28339.1"/>
    </source>
</evidence>
<dbReference type="EMBL" id="QWIK01001523">
    <property type="protein sequence ID" value="RMX94097.1"/>
    <property type="molecule type" value="Genomic_DNA"/>
</dbReference>
<evidence type="ECO:0000256" key="1">
    <source>
        <dbReference type="SAM" id="MobiDB-lite"/>
    </source>
</evidence>
<dbReference type="EMBL" id="QWIM01001117">
    <property type="protein sequence ID" value="RMY28339.1"/>
    <property type="molecule type" value="Genomic_DNA"/>
</dbReference>
<accession>A0A3M7ALY4</accession>
<feature type="region of interest" description="Disordered" evidence="1">
    <location>
        <begin position="22"/>
        <end position="50"/>
    </location>
</feature>
<dbReference type="AlphaFoldDB" id="A0A3M7ALY4"/>
<feature type="region of interest" description="Disordered" evidence="1">
    <location>
        <begin position="82"/>
        <end position="107"/>
    </location>
</feature>